<organism evidence="2 3">
    <name type="scientific">Drosophila kikkawai</name>
    <name type="common">Fruit fly</name>
    <dbReference type="NCBI Taxonomy" id="30033"/>
    <lineage>
        <taxon>Eukaryota</taxon>
        <taxon>Metazoa</taxon>
        <taxon>Ecdysozoa</taxon>
        <taxon>Arthropoda</taxon>
        <taxon>Hexapoda</taxon>
        <taxon>Insecta</taxon>
        <taxon>Pterygota</taxon>
        <taxon>Neoptera</taxon>
        <taxon>Endopterygota</taxon>
        <taxon>Diptera</taxon>
        <taxon>Brachycera</taxon>
        <taxon>Muscomorpha</taxon>
        <taxon>Ephydroidea</taxon>
        <taxon>Drosophilidae</taxon>
        <taxon>Drosophila</taxon>
        <taxon>Sophophora</taxon>
    </lineage>
</organism>
<dbReference type="GeneID" id="108076367"/>
<evidence type="ECO:0000313" key="3">
    <source>
        <dbReference type="RefSeq" id="XP_017024657.2"/>
    </source>
</evidence>
<keyword evidence="1" id="KW-0175">Coiled coil</keyword>
<name>A0A6P4I6W1_DROKI</name>
<dbReference type="RefSeq" id="XP_017024657.2">
    <property type="nucleotide sequence ID" value="XM_017169168.3"/>
</dbReference>
<reference evidence="3" key="2">
    <citation type="submission" date="2025-08" db="UniProtKB">
        <authorList>
            <consortium name="RefSeq"/>
        </authorList>
    </citation>
    <scope>IDENTIFICATION</scope>
    <source>
        <strain evidence="3">14028-0561.14</strain>
        <tissue evidence="3">Whole fly</tissue>
    </source>
</reference>
<evidence type="ECO:0000256" key="1">
    <source>
        <dbReference type="SAM" id="Coils"/>
    </source>
</evidence>
<reference evidence="2" key="1">
    <citation type="submission" date="2025-05" db="UniProtKB">
        <authorList>
            <consortium name="RefSeq"/>
        </authorList>
    </citation>
    <scope>NUCLEOTIDE SEQUENCE [LARGE SCALE GENOMIC DNA]</scope>
    <source>
        <strain evidence="2">14028-0561.14</strain>
    </source>
</reference>
<feature type="coiled-coil region" evidence="1">
    <location>
        <begin position="109"/>
        <end position="172"/>
    </location>
</feature>
<accession>A0A6P4I6W1</accession>
<keyword evidence="2" id="KW-1185">Reference proteome</keyword>
<dbReference type="AlphaFoldDB" id="A0A6P4I6W1"/>
<dbReference type="OrthoDB" id="7857997at2759"/>
<proteinExistence type="predicted"/>
<sequence>MTYILLLLPLQKLSSFYNLTEKPKFLNMTRIFVSKILSSRHLKSLFSNYSLSKIKNPFMFTYITFLRSSKDPKASDIKTNWRQFSDKLSQKGRGDELNYFLRIRREQFIKLNERKIKEIVADLRVLEAKLSKIGSKTTAQQEKAKQKLIMEIKELKAALENYKKTLKEDKTK</sequence>
<gene>
    <name evidence="3" type="primary">LOC108076367</name>
</gene>
<protein>
    <submittedName>
        <fullName evidence="3">Uncharacterized protein</fullName>
    </submittedName>
</protein>
<evidence type="ECO:0000313" key="2">
    <source>
        <dbReference type="Proteomes" id="UP001652661"/>
    </source>
</evidence>
<dbReference type="Proteomes" id="UP001652661">
    <property type="component" value="Chromosome 2R"/>
</dbReference>